<dbReference type="CDD" id="cd00096">
    <property type="entry name" value="Ig"/>
    <property type="match status" value="1"/>
</dbReference>
<evidence type="ECO:0000313" key="3">
    <source>
        <dbReference type="Proteomes" id="UP000759131"/>
    </source>
</evidence>
<dbReference type="Gene3D" id="2.60.40.10">
    <property type="entry name" value="Immunoglobulins"/>
    <property type="match status" value="3"/>
</dbReference>
<dbReference type="PANTHER" id="PTHR19890:SF10">
    <property type="entry name" value="FIBROBLAST GROWTH FACTOR RECEPTOR-LIKE 1"/>
    <property type="match status" value="1"/>
</dbReference>
<dbReference type="SUPFAM" id="SSF48726">
    <property type="entry name" value="Immunoglobulin"/>
    <property type="match status" value="3"/>
</dbReference>
<dbReference type="InterPro" id="IPR003598">
    <property type="entry name" value="Ig_sub2"/>
</dbReference>
<dbReference type="EMBL" id="CAJPIZ010015425">
    <property type="protein sequence ID" value="CAG2115266.1"/>
    <property type="molecule type" value="Genomic_DNA"/>
</dbReference>
<dbReference type="InterPro" id="IPR007110">
    <property type="entry name" value="Ig-like_dom"/>
</dbReference>
<accession>A0A7R9L4M7</accession>
<name>A0A7R9L4M7_9ACAR</name>
<dbReference type="EMBL" id="OC870000">
    <property type="protein sequence ID" value="CAD7634836.1"/>
    <property type="molecule type" value="Genomic_DNA"/>
</dbReference>
<evidence type="ECO:0000259" key="1">
    <source>
        <dbReference type="PROSITE" id="PS50835"/>
    </source>
</evidence>
<dbReference type="SMART" id="SM00409">
    <property type="entry name" value="IG"/>
    <property type="match status" value="2"/>
</dbReference>
<gene>
    <name evidence="2" type="ORF">OSB1V03_LOCUS15230</name>
</gene>
<dbReference type="Proteomes" id="UP000759131">
    <property type="component" value="Unassembled WGS sequence"/>
</dbReference>
<dbReference type="Pfam" id="PF07679">
    <property type="entry name" value="I-set"/>
    <property type="match status" value="1"/>
</dbReference>
<dbReference type="InterPro" id="IPR052615">
    <property type="entry name" value="FGFRL"/>
</dbReference>
<feature type="domain" description="Ig-like" evidence="1">
    <location>
        <begin position="252"/>
        <end position="312"/>
    </location>
</feature>
<evidence type="ECO:0000313" key="2">
    <source>
        <dbReference type="EMBL" id="CAD7634836.1"/>
    </source>
</evidence>
<dbReference type="AlphaFoldDB" id="A0A7R9L4M7"/>
<organism evidence="2">
    <name type="scientific">Medioppia subpectinata</name>
    <dbReference type="NCBI Taxonomy" id="1979941"/>
    <lineage>
        <taxon>Eukaryota</taxon>
        <taxon>Metazoa</taxon>
        <taxon>Ecdysozoa</taxon>
        <taxon>Arthropoda</taxon>
        <taxon>Chelicerata</taxon>
        <taxon>Arachnida</taxon>
        <taxon>Acari</taxon>
        <taxon>Acariformes</taxon>
        <taxon>Sarcoptiformes</taxon>
        <taxon>Oribatida</taxon>
        <taxon>Brachypylina</taxon>
        <taxon>Oppioidea</taxon>
        <taxon>Oppiidae</taxon>
        <taxon>Medioppia</taxon>
    </lineage>
</organism>
<sequence>MCEYFFFLRSFVCFASFHVFISLAFSQSLPRVKNGSHTPLVYPVGANVQIDCPAYDDQTDLLFFEWSRPLDEAIEETRRIRVTEKGVLKIKSAIIADSGVYYCKAINGFGTITTNVTLQIVTTEDLQSLNSPMDNLYPRDDYQSLVEPNVNSNHEMPINEPVVRESPKPVVINKTAGLSVHMSCTAHRVRWYKNGQHLSLRHLPDGSYKSGGLLTISKVRLEDRGNYTCVGMGETGQLNNTFNLIVYDNRKPELTGFNPSNSSVVLGDKAMFHCNVSSDTKPHIQWLKSYKRAKNMNPDEAFRKGLIRIKSN</sequence>
<dbReference type="PANTHER" id="PTHR19890">
    <property type="entry name" value="FIBROBLAST GROWTH FACTOR RECEPTOR"/>
    <property type="match status" value="1"/>
</dbReference>
<dbReference type="OrthoDB" id="6412580at2759"/>
<protein>
    <recommendedName>
        <fullName evidence="1">Ig-like domain-containing protein</fullName>
    </recommendedName>
</protein>
<dbReference type="SMART" id="SM00408">
    <property type="entry name" value="IGc2"/>
    <property type="match status" value="2"/>
</dbReference>
<feature type="domain" description="Ig-like" evidence="1">
    <location>
        <begin position="30"/>
        <end position="119"/>
    </location>
</feature>
<dbReference type="Pfam" id="PF13927">
    <property type="entry name" value="Ig_3"/>
    <property type="match status" value="1"/>
</dbReference>
<dbReference type="InterPro" id="IPR013098">
    <property type="entry name" value="Ig_I-set"/>
</dbReference>
<proteinExistence type="predicted"/>
<reference evidence="2" key="1">
    <citation type="submission" date="2020-11" db="EMBL/GenBank/DDBJ databases">
        <authorList>
            <person name="Tran Van P."/>
        </authorList>
    </citation>
    <scope>NUCLEOTIDE SEQUENCE</scope>
</reference>
<feature type="non-terminal residue" evidence="2">
    <location>
        <position position="1"/>
    </location>
</feature>
<dbReference type="InterPro" id="IPR003599">
    <property type="entry name" value="Ig_sub"/>
</dbReference>
<feature type="domain" description="Ig-like" evidence="1">
    <location>
        <begin position="161"/>
        <end position="229"/>
    </location>
</feature>
<dbReference type="InterPro" id="IPR013783">
    <property type="entry name" value="Ig-like_fold"/>
</dbReference>
<dbReference type="PROSITE" id="PS50835">
    <property type="entry name" value="IG_LIKE"/>
    <property type="match status" value="3"/>
</dbReference>
<dbReference type="InterPro" id="IPR036179">
    <property type="entry name" value="Ig-like_dom_sf"/>
</dbReference>
<keyword evidence="3" id="KW-1185">Reference proteome</keyword>